<keyword evidence="4" id="KW-0378">Hydrolase</keyword>
<comment type="caution">
    <text evidence="4">The sequence shown here is derived from an EMBL/GenBank/DDBJ whole genome shotgun (WGS) entry which is preliminary data.</text>
</comment>
<dbReference type="EC" id="3.2.1.96" evidence="4"/>
<dbReference type="InterPro" id="IPR018337">
    <property type="entry name" value="Cell_wall/Cho-bd_repeat"/>
</dbReference>
<keyword evidence="3" id="KW-0732">Signal</keyword>
<dbReference type="GO" id="GO:0033925">
    <property type="term" value="F:mannosyl-glycoprotein endo-beta-N-acetylglucosaminidase activity"/>
    <property type="evidence" value="ECO:0007669"/>
    <property type="project" value="UniProtKB-EC"/>
</dbReference>
<keyword evidence="1" id="KW-0677">Repeat</keyword>
<dbReference type="AlphaFoldDB" id="A0A081PNL3"/>
<evidence type="ECO:0000256" key="1">
    <source>
        <dbReference type="ARBA" id="ARBA00022737"/>
    </source>
</evidence>
<dbReference type="RefSeq" id="WP_051736451.1">
    <property type="nucleotide sequence ID" value="NZ_JPFT01000007.1"/>
</dbReference>
<evidence type="ECO:0000256" key="2">
    <source>
        <dbReference type="SAM" id="MobiDB-lite"/>
    </source>
</evidence>
<sequence length="391" mass="44409">MKSKTVLVTSLAAATLGLVSFVDTAGVLPFSVQTVQADSIIAVGNVDHKVKLSLVSYDGGRGVSVTFSTDSVNPNFVDNNNNDQDSIFVRTRLVNAKTKEVVDDSTGASVRLRSYDLTKSSIDSYSYESIPDGEYKYEAYEADFYIDPQTKLRHKYRGESPVFRIKDNKFAGLVSSTPKQEKPKQEKPTPTPTPTVQTGWSGNSYYQNGQKVINKWVFDVHYNSYYFINVNGNYIQNAWSGNYYLKSNGKMAKSEWIYDKNYGSYYYLTAEGSYARNTWVGNYYLKSNGKMAKSEWIYDKNYGSYYYLTAEGSYARNAWSGSYYLKSNGKMAKGEWVYDSNYKSYYYLTAEGSYARNTWVGDYYLKSNGKMAVNERTPDGYRVDGSGKWVR</sequence>
<evidence type="ECO:0000313" key="5">
    <source>
        <dbReference type="Proteomes" id="UP000028093"/>
    </source>
</evidence>
<evidence type="ECO:0000313" key="4">
    <source>
        <dbReference type="EMBL" id="KEQ32286.1"/>
    </source>
</evidence>
<feature type="chain" id="PRO_5038631146" evidence="3">
    <location>
        <begin position="26"/>
        <end position="391"/>
    </location>
</feature>
<accession>A0A081PNL3</accession>
<dbReference type="Pfam" id="PF19085">
    <property type="entry name" value="Choline_bind_2"/>
    <property type="match status" value="3"/>
</dbReference>
<gene>
    <name evidence="4" type="ORF">SK1126_1533</name>
</gene>
<dbReference type="Gene3D" id="2.10.270.10">
    <property type="entry name" value="Cholin Binding"/>
    <property type="match status" value="2"/>
</dbReference>
<dbReference type="EMBL" id="JPFT01000007">
    <property type="protein sequence ID" value="KEQ32286.1"/>
    <property type="molecule type" value="Genomic_DNA"/>
</dbReference>
<organism evidence="4 5">
    <name type="scientific">Streptococcus mitis</name>
    <dbReference type="NCBI Taxonomy" id="28037"/>
    <lineage>
        <taxon>Bacteria</taxon>
        <taxon>Bacillati</taxon>
        <taxon>Bacillota</taxon>
        <taxon>Bacilli</taxon>
        <taxon>Lactobacillales</taxon>
        <taxon>Streptococcaceae</taxon>
        <taxon>Streptococcus</taxon>
        <taxon>Streptococcus mitis group</taxon>
    </lineage>
</organism>
<dbReference type="Proteomes" id="UP000028093">
    <property type="component" value="Unassembled WGS sequence"/>
</dbReference>
<dbReference type="SUPFAM" id="SSF69360">
    <property type="entry name" value="Cell wall binding repeat"/>
    <property type="match status" value="1"/>
</dbReference>
<protein>
    <submittedName>
        <fullName evidence="4">Putative endo-beta-N-acetylglucosaminidase</fullName>
        <ecNumber evidence="4">3.2.1.96</ecNumber>
    </submittedName>
</protein>
<dbReference type="PATRIC" id="fig|28037.99.peg.1445"/>
<feature type="signal peptide" evidence="3">
    <location>
        <begin position="1"/>
        <end position="25"/>
    </location>
</feature>
<reference evidence="4 5" key="1">
    <citation type="submission" date="2014-05" db="EMBL/GenBank/DDBJ databases">
        <authorList>
            <person name="Daugherty S.C."/>
            <person name="Tallon L.J."/>
            <person name="Sadzewicz L."/>
            <person name="Kilian M."/>
            <person name="Tettelin H."/>
        </authorList>
    </citation>
    <scope>NUCLEOTIDE SEQUENCE [LARGE SCALE GENOMIC DNA]</scope>
    <source>
        <strain evidence="4 5">SK1126</strain>
    </source>
</reference>
<keyword evidence="4" id="KW-0326">Glycosidase</keyword>
<proteinExistence type="predicted"/>
<evidence type="ECO:0000256" key="3">
    <source>
        <dbReference type="SAM" id="SignalP"/>
    </source>
</evidence>
<name>A0A081PNL3_STRMT</name>
<feature type="region of interest" description="Disordered" evidence="2">
    <location>
        <begin position="174"/>
        <end position="196"/>
    </location>
</feature>